<proteinExistence type="predicted"/>
<keyword evidence="2" id="KW-1185">Reference proteome</keyword>
<dbReference type="Proteomes" id="UP001164539">
    <property type="component" value="Chromosome 4"/>
</dbReference>
<organism evidence="1 2">
    <name type="scientific">Melia azedarach</name>
    <name type="common">Chinaberry tree</name>
    <dbReference type="NCBI Taxonomy" id="155640"/>
    <lineage>
        <taxon>Eukaryota</taxon>
        <taxon>Viridiplantae</taxon>
        <taxon>Streptophyta</taxon>
        <taxon>Embryophyta</taxon>
        <taxon>Tracheophyta</taxon>
        <taxon>Spermatophyta</taxon>
        <taxon>Magnoliopsida</taxon>
        <taxon>eudicotyledons</taxon>
        <taxon>Gunneridae</taxon>
        <taxon>Pentapetalae</taxon>
        <taxon>rosids</taxon>
        <taxon>malvids</taxon>
        <taxon>Sapindales</taxon>
        <taxon>Meliaceae</taxon>
        <taxon>Melia</taxon>
    </lineage>
</organism>
<reference evidence="1 2" key="1">
    <citation type="journal article" date="2023" name="Science">
        <title>Complex scaffold remodeling in plant triterpene biosynthesis.</title>
        <authorList>
            <person name="De La Pena R."/>
            <person name="Hodgson H."/>
            <person name="Liu J.C."/>
            <person name="Stephenson M.J."/>
            <person name="Martin A.C."/>
            <person name="Owen C."/>
            <person name="Harkess A."/>
            <person name="Leebens-Mack J."/>
            <person name="Jimenez L.E."/>
            <person name="Osbourn A."/>
            <person name="Sattely E.S."/>
        </authorList>
    </citation>
    <scope>NUCLEOTIDE SEQUENCE [LARGE SCALE GENOMIC DNA]</scope>
    <source>
        <strain evidence="2">cv. JPN11</strain>
        <tissue evidence="1">Leaf</tissue>
    </source>
</reference>
<dbReference type="EMBL" id="CM051397">
    <property type="protein sequence ID" value="KAJ4720697.1"/>
    <property type="molecule type" value="Genomic_DNA"/>
</dbReference>
<evidence type="ECO:0000313" key="2">
    <source>
        <dbReference type="Proteomes" id="UP001164539"/>
    </source>
</evidence>
<accession>A0ACC1YAA4</accession>
<name>A0ACC1YAA4_MELAZ</name>
<gene>
    <name evidence="1" type="ORF">OWV82_008485</name>
</gene>
<evidence type="ECO:0000313" key="1">
    <source>
        <dbReference type="EMBL" id="KAJ4720697.1"/>
    </source>
</evidence>
<sequence>MAFSGEQRLLIVCVTLLAIFVAGAKGIDIFLEWNVAIDTTIKPVSLDQPVITINGMFPGPLINSTTNDFVHVNVFNNLDEPLLFTWNGIQQRLNSWQDGVSGTNCPILPGKNWTYVFQVKDQIGSFFYFPSINFQKAGGGFGPIRVNNRNVIAVPFPKPEAEFDLLVGDWFYGDYKKIRSMMNTSLMAYHANPPIILMNGKGPFGHQMTKDHESFTVTKGETYRFRISNVGSSYTFNFRIQNHKMVLVETEGSYTNQITLDSLDVHVGQSYSVLVAADQNEADYYIVASPKLLSANDFNSIVGIGVLHYSNSNSQVTGPLPNGPDPHDLEFSMTQAKSVRWNLTTGAARPNPQGTFNVTNVTLSHTFILRGSKAEINGLPRYVVNNVSYLTPETPLKLADHFVNGSGVYKIDWFPTDSVNSEAVDGVFVASGIHKGWIELVFINNFHDIDSWHLDGFGFHVVGFGIGDWTPESRDTYNLFDPVVRSTVQVYPGGWTAVYAFLDNPGMWNLRSQLLKNWYLGQELYIRVHDTDPNPAKERPPPGNLLLCGIFGDSDAPASAPAQAPWTGG</sequence>
<comment type="caution">
    <text evidence="1">The sequence shown here is derived from an EMBL/GenBank/DDBJ whole genome shotgun (WGS) entry which is preliminary data.</text>
</comment>
<protein>
    <submittedName>
        <fullName evidence="1">Monocopper oxidase-like protein SKU5</fullName>
    </submittedName>
</protein>